<protein>
    <submittedName>
        <fullName evidence="1">Uncharacterized protein</fullName>
    </submittedName>
</protein>
<dbReference type="Proteomes" id="UP000242715">
    <property type="component" value="Unassembled WGS sequence"/>
</dbReference>
<name>A0A2Z6PG75_TRISU</name>
<gene>
    <name evidence="1" type="ORF">TSUD_300840</name>
</gene>
<evidence type="ECO:0000313" key="2">
    <source>
        <dbReference type="Proteomes" id="UP000242715"/>
    </source>
</evidence>
<keyword evidence="2" id="KW-1185">Reference proteome</keyword>
<accession>A0A2Z6PG75</accession>
<proteinExistence type="predicted"/>
<reference evidence="2" key="1">
    <citation type="journal article" date="2017" name="Front. Plant Sci.">
        <title>Climate Clever Clovers: New Paradigm to Reduce the Environmental Footprint of Ruminants by Breeding Low Methanogenic Forages Utilizing Haplotype Variation.</title>
        <authorList>
            <person name="Kaur P."/>
            <person name="Appels R."/>
            <person name="Bayer P.E."/>
            <person name="Keeble-Gagnere G."/>
            <person name="Wang J."/>
            <person name="Hirakawa H."/>
            <person name="Shirasawa K."/>
            <person name="Vercoe P."/>
            <person name="Stefanova K."/>
            <person name="Durmic Z."/>
            <person name="Nichols P."/>
            <person name="Revell C."/>
            <person name="Isobe S.N."/>
            <person name="Edwards D."/>
            <person name="Erskine W."/>
        </authorList>
    </citation>
    <scope>NUCLEOTIDE SEQUENCE [LARGE SCALE GENOMIC DNA]</scope>
    <source>
        <strain evidence="2">cv. Daliak</strain>
    </source>
</reference>
<dbReference type="EMBL" id="DF973961">
    <property type="protein sequence ID" value="GAU43197.1"/>
    <property type="molecule type" value="Genomic_DNA"/>
</dbReference>
<evidence type="ECO:0000313" key="1">
    <source>
        <dbReference type="EMBL" id="GAU43197.1"/>
    </source>
</evidence>
<dbReference type="AlphaFoldDB" id="A0A2Z6PG75"/>
<organism evidence="1 2">
    <name type="scientific">Trifolium subterraneum</name>
    <name type="common">Subterranean clover</name>
    <dbReference type="NCBI Taxonomy" id="3900"/>
    <lineage>
        <taxon>Eukaryota</taxon>
        <taxon>Viridiplantae</taxon>
        <taxon>Streptophyta</taxon>
        <taxon>Embryophyta</taxon>
        <taxon>Tracheophyta</taxon>
        <taxon>Spermatophyta</taxon>
        <taxon>Magnoliopsida</taxon>
        <taxon>eudicotyledons</taxon>
        <taxon>Gunneridae</taxon>
        <taxon>Pentapetalae</taxon>
        <taxon>rosids</taxon>
        <taxon>fabids</taxon>
        <taxon>Fabales</taxon>
        <taxon>Fabaceae</taxon>
        <taxon>Papilionoideae</taxon>
        <taxon>50 kb inversion clade</taxon>
        <taxon>NPAAA clade</taxon>
        <taxon>Hologalegina</taxon>
        <taxon>IRL clade</taxon>
        <taxon>Trifolieae</taxon>
        <taxon>Trifolium</taxon>
    </lineage>
</organism>
<sequence>MAPRKISKATALSSSGIHRFEDEDKAEHFDIAREKKIVQERSIDFINIRTYRWLRFNNEIGQSNNTWVREYYVNALGYEDEGYTSYVHEKKINYAPEVIDGFFKFRPMEQLYAIIRDKPIKVVRLIAWSIKHMITTSDKWLGHPYVITTLYEGAEVPMEDYDDIETSPAPMEDYDYLTN</sequence>